<dbReference type="Gene3D" id="1.10.1450.10">
    <property type="entry name" value="Tetraspanin"/>
    <property type="match status" value="1"/>
</dbReference>
<reference evidence="6" key="1">
    <citation type="submission" date="2022-03" db="EMBL/GenBank/DDBJ databases">
        <authorList>
            <person name="Martin H S."/>
        </authorList>
    </citation>
    <scope>NUCLEOTIDE SEQUENCE</scope>
</reference>
<evidence type="ECO:0000256" key="2">
    <source>
        <dbReference type="ARBA" id="ARBA00022692"/>
    </source>
</evidence>
<evidence type="ECO:0000256" key="1">
    <source>
        <dbReference type="ARBA" id="ARBA00004141"/>
    </source>
</evidence>
<feature type="non-terminal residue" evidence="6">
    <location>
        <position position="349"/>
    </location>
</feature>
<dbReference type="InterPro" id="IPR008952">
    <property type="entry name" value="Tetraspanin_EC2_sf"/>
</dbReference>
<keyword evidence="4 5" id="KW-0472">Membrane</keyword>
<evidence type="ECO:0000256" key="3">
    <source>
        <dbReference type="ARBA" id="ARBA00022989"/>
    </source>
</evidence>
<dbReference type="PANTHER" id="PTHR19282:SF477">
    <property type="entry name" value="TETRASPANIN"/>
    <property type="match status" value="1"/>
</dbReference>
<dbReference type="InterPro" id="IPR018499">
    <property type="entry name" value="Tetraspanin/Peripherin"/>
</dbReference>
<keyword evidence="7" id="KW-1185">Reference proteome</keyword>
<evidence type="ECO:0000313" key="6">
    <source>
        <dbReference type="EMBL" id="CAH2042575.1"/>
    </source>
</evidence>
<name>A0ABN8HZ72_9NEOP</name>
<dbReference type="Proteomes" id="UP000837857">
    <property type="component" value="Chromosome 14"/>
</dbReference>
<feature type="transmembrane region" description="Helical" evidence="5">
    <location>
        <begin position="12"/>
        <end position="36"/>
    </location>
</feature>
<organism evidence="6 7">
    <name type="scientific">Iphiclides podalirius</name>
    <name type="common">scarce swallowtail</name>
    <dbReference type="NCBI Taxonomy" id="110791"/>
    <lineage>
        <taxon>Eukaryota</taxon>
        <taxon>Metazoa</taxon>
        <taxon>Ecdysozoa</taxon>
        <taxon>Arthropoda</taxon>
        <taxon>Hexapoda</taxon>
        <taxon>Insecta</taxon>
        <taxon>Pterygota</taxon>
        <taxon>Neoptera</taxon>
        <taxon>Endopterygota</taxon>
        <taxon>Lepidoptera</taxon>
        <taxon>Glossata</taxon>
        <taxon>Ditrysia</taxon>
        <taxon>Papilionoidea</taxon>
        <taxon>Papilionidae</taxon>
        <taxon>Papilioninae</taxon>
        <taxon>Iphiclides</taxon>
    </lineage>
</organism>
<dbReference type="EMBL" id="OW152826">
    <property type="protein sequence ID" value="CAH2042575.1"/>
    <property type="molecule type" value="Genomic_DNA"/>
</dbReference>
<evidence type="ECO:0000256" key="5">
    <source>
        <dbReference type="SAM" id="Phobius"/>
    </source>
</evidence>
<feature type="transmembrane region" description="Helical" evidence="5">
    <location>
        <begin position="237"/>
        <end position="259"/>
    </location>
</feature>
<dbReference type="PANTHER" id="PTHR19282">
    <property type="entry name" value="TETRASPANIN"/>
    <property type="match status" value="1"/>
</dbReference>
<feature type="transmembrane region" description="Helical" evidence="5">
    <location>
        <begin position="68"/>
        <end position="89"/>
    </location>
</feature>
<dbReference type="Pfam" id="PF00335">
    <property type="entry name" value="Tetraspanin"/>
    <property type="match status" value="1"/>
</dbReference>
<comment type="subcellular location">
    <subcellularLocation>
        <location evidence="1">Membrane</location>
        <topology evidence="1">Multi-pass membrane protein</topology>
    </subcellularLocation>
</comment>
<keyword evidence="2 5" id="KW-0812">Transmembrane</keyword>
<feature type="transmembrane region" description="Helical" evidence="5">
    <location>
        <begin position="101"/>
        <end position="125"/>
    </location>
</feature>
<evidence type="ECO:0000313" key="7">
    <source>
        <dbReference type="Proteomes" id="UP000837857"/>
    </source>
</evidence>
<keyword evidence="3 5" id="KW-1133">Transmembrane helix</keyword>
<sequence>MHTTSLPRTCLSFTNILFFCVAFVCCLAGVWCVLNADMFREVNYGLTKSRYVPALTSLAGLRLWSAPLTSVVIAVAALTMFTSCCGVIGAGCKVKCAVRTYVFLVTVASAAAFWLFFVTGVYGVYSGDPHTRAYLGSTIRTHYGDGGDLLSVLWDHLMLRYECCGASGHADFAQSKWRETHPDELFPVQCCTLVNKTTLTPLDPDCTKNAVEGAGNHISRGCYDALRAEIRSNRGSFILYASLASVSYFLLVSFSFCLIRGEPLLDSSNWVPVKPQPNQPQPPPAKALREIKVTVPRRPVADGAFFEDEPPMKIVRVVSAINPGLSYKLEPSVYRGNETWPYNVKAQIK</sequence>
<proteinExistence type="predicted"/>
<gene>
    <name evidence="6" type="ORF">IPOD504_LOCUS3928</name>
</gene>
<accession>A0ABN8HZ72</accession>
<protein>
    <recommendedName>
        <fullName evidence="8">Tetraspanin</fullName>
    </recommendedName>
</protein>
<evidence type="ECO:0008006" key="8">
    <source>
        <dbReference type="Google" id="ProtNLM"/>
    </source>
</evidence>
<dbReference type="SUPFAM" id="SSF48652">
    <property type="entry name" value="Tetraspanin"/>
    <property type="match status" value="1"/>
</dbReference>
<evidence type="ECO:0000256" key="4">
    <source>
        <dbReference type="ARBA" id="ARBA00023136"/>
    </source>
</evidence>